<dbReference type="AlphaFoldDB" id="A0A167TFK6"/>
<dbReference type="Proteomes" id="UP000076865">
    <property type="component" value="Chromosome"/>
</dbReference>
<protein>
    <submittedName>
        <fullName evidence="1">YueH-like family protein</fullName>
    </submittedName>
</protein>
<proteinExistence type="predicted"/>
<gene>
    <name evidence="1" type="ORF">GFC30_1288</name>
</gene>
<dbReference type="OrthoDB" id="2390431at2"/>
<dbReference type="KEGG" id="aamy:GFC30_1288"/>
<sequence length="81" mass="9793">MKIRKANVLDERKTTNVYIYENKKEEYIVIAVPDLEWSYTVCYEEETEALRTKLLTSLRKIITEEQATPFVDKLLYWVREM</sequence>
<dbReference type="InterPro" id="IPR020260">
    <property type="entry name" value="Uncharacterised_YueH"/>
</dbReference>
<keyword evidence="2" id="KW-1185">Reference proteome</keyword>
<evidence type="ECO:0000313" key="2">
    <source>
        <dbReference type="Proteomes" id="UP000076865"/>
    </source>
</evidence>
<evidence type="ECO:0000313" key="1">
    <source>
        <dbReference type="EMBL" id="ANB60494.1"/>
    </source>
</evidence>
<dbReference type="RefSeq" id="WP_066323400.1">
    <property type="nucleotide sequence ID" value="NZ_CP015438.1"/>
</dbReference>
<organism evidence="1 2">
    <name type="scientific">Anoxybacteroides amylolyticum</name>
    <dbReference type="NCBI Taxonomy" id="294699"/>
    <lineage>
        <taxon>Bacteria</taxon>
        <taxon>Bacillati</taxon>
        <taxon>Bacillota</taxon>
        <taxon>Bacilli</taxon>
        <taxon>Bacillales</taxon>
        <taxon>Anoxybacillaceae</taxon>
        <taxon>Anoxybacteroides</taxon>
    </lineage>
</organism>
<reference evidence="1 2" key="1">
    <citation type="journal article" date="2006" name="Syst. Appl. Microbiol.">
        <title>Anoxybacillus amylolyticus sp. nov., a thermophilic amylase producing bacterium isolated from Mount Rittmann (Antarctica).</title>
        <authorList>
            <person name="Poli A."/>
            <person name="Esposito E."/>
            <person name="Lama L."/>
            <person name="Orlando P."/>
            <person name="Nicolaus G."/>
            <person name="de Appolonia F."/>
            <person name="Gambacorta A."/>
            <person name="Nicolaus B."/>
        </authorList>
    </citation>
    <scope>NUCLEOTIDE SEQUENCE [LARGE SCALE GENOMIC DNA]</scope>
    <source>
        <strain evidence="1 2">DSM 15939</strain>
    </source>
</reference>
<name>A0A167TFK6_9BACL</name>
<dbReference type="PATRIC" id="fig|294699.3.peg.1305"/>
<dbReference type="Pfam" id="PF14166">
    <property type="entry name" value="YueH"/>
    <property type="match status" value="1"/>
</dbReference>
<dbReference type="EMBL" id="CP015438">
    <property type="protein sequence ID" value="ANB60494.1"/>
    <property type="molecule type" value="Genomic_DNA"/>
</dbReference>
<accession>A0A167TFK6</accession>